<accession>A0ABU5CE03</accession>
<evidence type="ECO:0000256" key="2">
    <source>
        <dbReference type="ARBA" id="ARBA00022475"/>
    </source>
</evidence>
<protein>
    <submittedName>
        <fullName evidence="7">Polysaccharide biosynthesis protein</fullName>
    </submittedName>
</protein>
<evidence type="ECO:0000256" key="5">
    <source>
        <dbReference type="ARBA" id="ARBA00023136"/>
    </source>
</evidence>
<organism evidence="7 8">
    <name type="scientific">Tigheibacillus jepli</name>
    <dbReference type="NCBI Taxonomy" id="3035914"/>
    <lineage>
        <taxon>Bacteria</taxon>
        <taxon>Bacillati</taxon>
        <taxon>Bacillota</taxon>
        <taxon>Bacilli</taxon>
        <taxon>Bacillales</taxon>
        <taxon>Bacillaceae</taxon>
        <taxon>Tigheibacillus</taxon>
    </lineage>
</organism>
<reference evidence="7 8" key="1">
    <citation type="submission" date="2023-10" db="EMBL/GenBank/DDBJ databases">
        <title>179-bfca-hs.</title>
        <authorList>
            <person name="Miliotis G."/>
            <person name="Sengupta P."/>
            <person name="Hameed A."/>
            <person name="Chuvochina M."/>
            <person name="Mcdonagh F."/>
            <person name="Simpson A.C."/>
            <person name="Singh N.K."/>
            <person name="Rekha P.D."/>
            <person name="Raman K."/>
            <person name="Hugenholtz P."/>
            <person name="Venkateswaran K."/>
        </authorList>
    </citation>
    <scope>NUCLEOTIDE SEQUENCE [LARGE SCALE GENOMIC DNA]</scope>
    <source>
        <strain evidence="7 8">179-BFC-A-HS</strain>
    </source>
</reference>
<feature type="transmembrane region" description="Helical" evidence="6">
    <location>
        <begin position="161"/>
        <end position="177"/>
    </location>
</feature>
<feature type="transmembrane region" description="Helical" evidence="6">
    <location>
        <begin position="82"/>
        <end position="108"/>
    </location>
</feature>
<keyword evidence="5 6" id="KW-0472">Membrane</keyword>
<feature type="transmembrane region" description="Helical" evidence="6">
    <location>
        <begin position="287"/>
        <end position="303"/>
    </location>
</feature>
<keyword evidence="3 6" id="KW-0812">Transmembrane</keyword>
<feature type="transmembrane region" description="Helical" evidence="6">
    <location>
        <begin position="41"/>
        <end position="62"/>
    </location>
</feature>
<dbReference type="CDD" id="cd13124">
    <property type="entry name" value="MATE_SpoVB_like"/>
    <property type="match status" value="1"/>
</dbReference>
<evidence type="ECO:0000256" key="6">
    <source>
        <dbReference type="SAM" id="Phobius"/>
    </source>
</evidence>
<evidence type="ECO:0000256" key="1">
    <source>
        <dbReference type="ARBA" id="ARBA00004651"/>
    </source>
</evidence>
<keyword evidence="4 6" id="KW-1133">Transmembrane helix</keyword>
<sequence length="427" mass="46743">MHDSKSFVKGALLLTLAGLISKVLSAGYRIPLQNVTGDIGFYIYQQVYPILGMASVLALYGFPAAVSKLAAEREMAGKQMSFTAFLLPVMIILLAIGLAIFGLLYTQADTLAEWIGDKRLIGGLRLAAFVFLLLPFSALLRGMFQANQQMQPTAYSQMAEQLVRVAIIIVVAVWLARTGADPYMIASAAGVAAISGTVAAILLLLVYVYRSKLHSPLRPLPTKEAIEWRYYLRTIVIFGMIQAVTHMMLLVIQLADTFTLLPNLLENGLSKLAAMQQKGIFDRGQPLIQFGSVLGSSFALALIPNIAKAHKKTKPSEMTDAIKIALAFGFYLAAGATLGLILLFPEVNMLLYENMRGTYSLQVLMASIVLSALCITAASILQSLGYLKRTAVYMLLAFACKWAANQFFVPMWGITELRLLPFWLYSC</sequence>
<feature type="transmembrane region" description="Helical" evidence="6">
    <location>
        <begin position="359"/>
        <end position="381"/>
    </location>
</feature>
<feature type="transmembrane region" description="Helical" evidence="6">
    <location>
        <begin position="120"/>
        <end position="140"/>
    </location>
</feature>
<feature type="transmembrane region" description="Helical" evidence="6">
    <location>
        <begin position="324"/>
        <end position="344"/>
    </location>
</feature>
<comment type="subcellular location">
    <subcellularLocation>
        <location evidence="1">Cell membrane</location>
        <topology evidence="1">Multi-pass membrane protein</topology>
    </subcellularLocation>
</comment>
<proteinExistence type="predicted"/>
<dbReference type="PANTHER" id="PTHR30250">
    <property type="entry name" value="PST FAMILY PREDICTED COLANIC ACID TRANSPORTER"/>
    <property type="match status" value="1"/>
</dbReference>
<dbReference type="InterPro" id="IPR002797">
    <property type="entry name" value="Polysacc_synth"/>
</dbReference>
<feature type="transmembrane region" description="Helical" evidence="6">
    <location>
        <begin position="230"/>
        <end position="255"/>
    </location>
</feature>
<evidence type="ECO:0000256" key="4">
    <source>
        <dbReference type="ARBA" id="ARBA00022989"/>
    </source>
</evidence>
<dbReference type="Proteomes" id="UP001228376">
    <property type="component" value="Unassembled WGS sequence"/>
</dbReference>
<evidence type="ECO:0000256" key="3">
    <source>
        <dbReference type="ARBA" id="ARBA00022692"/>
    </source>
</evidence>
<dbReference type="InterPro" id="IPR024923">
    <property type="entry name" value="PG_synth_SpoVB"/>
</dbReference>
<dbReference type="EMBL" id="JAROCA020000001">
    <property type="protein sequence ID" value="MDY0404039.1"/>
    <property type="molecule type" value="Genomic_DNA"/>
</dbReference>
<name>A0ABU5CE03_9BACI</name>
<keyword evidence="2" id="KW-1003">Cell membrane</keyword>
<dbReference type="PANTHER" id="PTHR30250:SF29">
    <property type="entry name" value="POLYSACCHARIDE BIOSYNTHESIS PROTEIN C-TERMINAL DOMAIN-CONTAINING PROTEIN"/>
    <property type="match status" value="1"/>
</dbReference>
<feature type="transmembrane region" description="Helical" evidence="6">
    <location>
        <begin position="393"/>
        <end position="414"/>
    </location>
</feature>
<evidence type="ECO:0000313" key="7">
    <source>
        <dbReference type="EMBL" id="MDY0404039.1"/>
    </source>
</evidence>
<evidence type="ECO:0000313" key="8">
    <source>
        <dbReference type="Proteomes" id="UP001228376"/>
    </source>
</evidence>
<comment type="caution">
    <text evidence="7">The sequence shown here is derived from an EMBL/GenBank/DDBJ whole genome shotgun (WGS) entry which is preliminary data.</text>
</comment>
<dbReference type="Pfam" id="PF01943">
    <property type="entry name" value="Polysacc_synt"/>
    <property type="match status" value="1"/>
</dbReference>
<gene>
    <name evidence="7" type="ORF">P5G51_000160</name>
</gene>
<keyword evidence="8" id="KW-1185">Reference proteome</keyword>
<feature type="transmembrane region" description="Helical" evidence="6">
    <location>
        <begin position="183"/>
        <end position="209"/>
    </location>
</feature>
<dbReference type="InterPro" id="IPR050833">
    <property type="entry name" value="Poly_Biosynth_Transport"/>
</dbReference>